<evidence type="ECO:0000256" key="1">
    <source>
        <dbReference type="PROSITE-ProRule" id="PRU00047"/>
    </source>
</evidence>
<dbReference type="PANTHER" id="PTHR37984:SF5">
    <property type="entry name" value="PROTEIN NYNRIN-LIKE"/>
    <property type="match status" value="1"/>
</dbReference>
<evidence type="ECO:0000313" key="4">
    <source>
        <dbReference type="Proteomes" id="UP000765509"/>
    </source>
</evidence>
<dbReference type="InterPro" id="IPR001878">
    <property type="entry name" value="Znf_CCHC"/>
</dbReference>
<dbReference type="Gene3D" id="3.30.70.270">
    <property type="match status" value="1"/>
</dbReference>
<keyword evidence="1" id="KW-0479">Metal-binding</keyword>
<dbReference type="Proteomes" id="UP000765509">
    <property type="component" value="Unassembled WGS sequence"/>
</dbReference>
<dbReference type="InterPro" id="IPR043128">
    <property type="entry name" value="Rev_trsase/Diguanyl_cyclase"/>
</dbReference>
<dbReference type="Gene3D" id="3.10.10.10">
    <property type="entry name" value="HIV Type 1 Reverse Transcriptase, subunit A, domain 1"/>
    <property type="match status" value="1"/>
</dbReference>
<proteinExistence type="predicted"/>
<keyword evidence="1" id="KW-0862">Zinc</keyword>
<organism evidence="3 4">
    <name type="scientific">Austropuccinia psidii MF-1</name>
    <dbReference type="NCBI Taxonomy" id="1389203"/>
    <lineage>
        <taxon>Eukaryota</taxon>
        <taxon>Fungi</taxon>
        <taxon>Dikarya</taxon>
        <taxon>Basidiomycota</taxon>
        <taxon>Pucciniomycotina</taxon>
        <taxon>Pucciniomycetes</taxon>
        <taxon>Pucciniales</taxon>
        <taxon>Sphaerophragmiaceae</taxon>
        <taxon>Austropuccinia</taxon>
    </lineage>
</organism>
<dbReference type="InterPro" id="IPR050951">
    <property type="entry name" value="Retrovirus_Pol_polyprotein"/>
</dbReference>
<dbReference type="EMBL" id="AVOT02034456">
    <property type="protein sequence ID" value="MBW0528565.1"/>
    <property type="molecule type" value="Genomic_DNA"/>
</dbReference>
<keyword evidence="1" id="KW-0863">Zinc-finger</keyword>
<dbReference type="CDD" id="cd01647">
    <property type="entry name" value="RT_LTR"/>
    <property type="match status" value="1"/>
</dbReference>
<dbReference type="SUPFAM" id="SSF56672">
    <property type="entry name" value="DNA/RNA polymerases"/>
    <property type="match status" value="1"/>
</dbReference>
<name>A0A9Q3I6X4_9BASI</name>
<dbReference type="PANTHER" id="PTHR37984">
    <property type="entry name" value="PROTEIN CBG26694"/>
    <property type="match status" value="1"/>
</dbReference>
<dbReference type="AlphaFoldDB" id="A0A9Q3I6X4"/>
<feature type="domain" description="CCHC-type" evidence="2">
    <location>
        <begin position="42"/>
        <end position="56"/>
    </location>
</feature>
<dbReference type="Pfam" id="PF00078">
    <property type="entry name" value="RVT_1"/>
    <property type="match status" value="1"/>
</dbReference>
<keyword evidence="4" id="KW-1185">Reference proteome</keyword>
<evidence type="ECO:0000259" key="2">
    <source>
        <dbReference type="PROSITE" id="PS50158"/>
    </source>
</evidence>
<dbReference type="GO" id="GO:0003676">
    <property type="term" value="F:nucleic acid binding"/>
    <property type="evidence" value="ECO:0007669"/>
    <property type="project" value="InterPro"/>
</dbReference>
<dbReference type="InterPro" id="IPR043502">
    <property type="entry name" value="DNA/RNA_pol_sf"/>
</dbReference>
<dbReference type="InterPro" id="IPR000477">
    <property type="entry name" value="RT_dom"/>
</dbReference>
<dbReference type="GO" id="GO:0008270">
    <property type="term" value="F:zinc ion binding"/>
    <property type="evidence" value="ECO:0007669"/>
    <property type="project" value="UniProtKB-KW"/>
</dbReference>
<evidence type="ECO:0000313" key="3">
    <source>
        <dbReference type="EMBL" id="MBW0528565.1"/>
    </source>
</evidence>
<protein>
    <recommendedName>
        <fullName evidence="2">CCHC-type domain-containing protein</fullName>
    </recommendedName>
</protein>
<gene>
    <name evidence="3" type="ORF">O181_068280</name>
</gene>
<dbReference type="PROSITE" id="PS50158">
    <property type="entry name" value="ZF_CCHC"/>
    <property type="match status" value="1"/>
</dbReference>
<comment type="caution">
    <text evidence="3">The sequence shown here is derived from an EMBL/GenBank/DDBJ whole genome shotgun (WGS) entry which is preliminary data.</text>
</comment>
<sequence length="484" mass="54801">MIWKISLLGKELVKPGQESLWNPKMVSKTSREDKRPERPVLKCHKCGSTSHLANNCAKKKKINEVQVIEEAQCTQEKEEYDLHSAVSEDTPVEDYPIKNITAFFEVTEVNTHFPQYSEDCHNLINIQVARMCKRKPARGKGYTSGSSCITSILINDIEARVNLDTGAFCTCVVKDYLQTILPGFKKHLLPIESVQFSSSSNNMHPLGRLDTNLVFPHPAGSNEFASDNEPLGTIKGHEVDISLNSDRPYPTVLRREAYPDSPRAREALEKNIQELIQLGVLRKVGQNEQVEVTTPVIIAWKNDKSRMVGDLRALNTYTIPDRYPIPRIQETSTQLSKAKYITSMDRLKGFHKNFLTPKTRKLLGIIIHCGIYEYLRIPFGITNAPSHYQRMINTIFPKELSEGWLIIYIDDIIICSDSWSLHLERLARVLEKVTGVNMKISLKKCNFGFEELKALGNIVSGLSLGIDKNKVEAVLLKPKAQNKK</sequence>
<accession>A0A9Q3I6X4</accession>
<reference evidence="3" key="1">
    <citation type="submission" date="2021-03" db="EMBL/GenBank/DDBJ databases">
        <title>Draft genome sequence of rust myrtle Austropuccinia psidii MF-1, a brazilian biotype.</title>
        <authorList>
            <person name="Quecine M.C."/>
            <person name="Pachon D.M.R."/>
            <person name="Bonatelli M.L."/>
            <person name="Correr F.H."/>
            <person name="Franceschini L.M."/>
            <person name="Leite T.F."/>
            <person name="Margarido G.R.A."/>
            <person name="Almeida C.A."/>
            <person name="Ferrarezi J.A."/>
            <person name="Labate C.A."/>
        </authorList>
    </citation>
    <scope>NUCLEOTIDE SEQUENCE</scope>
    <source>
        <strain evidence="3">MF-1</strain>
    </source>
</reference>